<evidence type="ECO:0000256" key="1">
    <source>
        <dbReference type="SAM" id="MobiDB-lite"/>
    </source>
</evidence>
<protein>
    <submittedName>
        <fullName evidence="2">Uncharacterized protein</fullName>
    </submittedName>
</protein>
<feature type="region of interest" description="Disordered" evidence="1">
    <location>
        <begin position="1"/>
        <end position="71"/>
    </location>
</feature>
<accession>A0A2K9V7G3</accession>
<evidence type="ECO:0000313" key="2">
    <source>
        <dbReference type="EMBL" id="AUV58104.1"/>
    </source>
</evidence>
<proteinExistence type="predicted"/>
<organism evidence="2">
    <name type="scientific">Bandra megavirus</name>
    <dbReference type="NCBI Taxonomy" id="2071566"/>
    <lineage>
        <taxon>Viruses</taxon>
        <taxon>Varidnaviria</taxon>
        <taxon>Bamfordvirae</taxon>
        <taxon>Nucleocytoviricota</taxon>
        <taxon>Megaviricetes</taxon>
        <taxon>Imitervirales</taxon>
        <taxon>Mimiviridae</taxon>
        <taxon>Megamimivirinae</taxon>
        <taxon>Megavirus</taxon>
    </lineage>
</organism>
<reference evidence="2" key="1">
    <citation type="submission" date="2018-01" db="EMBL/GenBank/DDBJ databases">
        <title>Draft genome sequence of Bandra megavirus.</title>
        <authorList>
            <person name="Chatterjee A."/>
            <person name="Yadav R."/>
            <person name="Kondabagil K."/>
        </authorList>
    </citation>
    <scope>NUCLEOTIDE SEQUENCE</scope>
    <source>
        <strain evidence="2">KK-1</strain>
    </source>
</reference>
<feature type="compositionally biased region" description="Low complexity" evidence="1">
    <location>
        <begin position="1"/>
        <end position="16"/>
    </location>
</feature>
<sequence>MSCYPRSRTSSKTTSSEISLPNRQVSSPNKQVSSPNRQVSSRICNQPTNSIDSIISTPIKPSNNNSGNEFSNYDEKYSKDYYKNYYPIKPSNNNSGSEFSDYDEKYSRDVYKKKCKEYKQIIDNLKFEIFQKEIEMKDMEIKYLKSQLSTESKIFEPVRRYGTRHVTNNVDSTPINEIYS</sequence>
<feature type="compositionally biased region" description="Polar residues" evidence="1">
    <location>
        <begin position="17"/>
        <end position="71"/>
    </location>
</feature>
<name>A0A2K9V7G3_9VIRU</name>
<dbReference type="EMBL" id="MG779309">
    <property type="protein sequence ID" value="AUV58104.1"/>
    <property type="molecule type" value="Genomic_DNA"/>
</dbReference>